<reference evidence="6 7" key="2">
    <citation type="submission" date="2018-11" db="EMBL/GenBank/DDBJ databases">
        <authorList>
            <consortium name="Pathogen Informatics"/>
        </authorList>
    </citation>
    <scope>NUCLEOTIDE SEQUENCE [LARGE SCALE GENOMIC DNA]</scope>
</reference>
<dbReference type="InterPro" id="IPR004031">
    <property type="entry name" value="PMP22/EMP/MP20/Claudin"/>
</dbReference>
<feature type="transmembrane region" description="Helical" evidence="5">
    <location>
        <begin position="43"/>
        <end position="63"/>
    </location>
</feature>
<evidence type="ECO:0000313" key="7">
    <source>
        <dbReference type="Proteomes" id="UP000270296"/>
    </source>
</evidence>
<dbReference type="PANTHER" id="PTHR21215">
    <property type="entry name" value="LD36024P"/>
    <property type="match status" value="1"/>
</dbReference>
<keyword evidence="4 5" id="KW-0472">Membrane</keyword>
<proteinExistence type="predicted"/>
<dbReference type="EMBL" id="UZAM01007039">
    <property type="protein sequence ID" value="VDO96170.1"/>
    <property type="molecule type" value="Genomic_DNA"/>
</dbReference>
<comment type="subcellular location">
    <subcellularLocation>
        <location evidence="1">Membrane</location>
        <topology evidence="1">Multi-pass membrane protein</topology>
    </subcellularLocation>
</comment>
<name>A0A183IEF5_9BILA</name>
<dbReference type="GO" id="GO:0016020">
    <property type="term" value="C:membrane"/>
    <property type="evidence" value="ECO:0007669"/>
    <property type="project" value="UniProtKB-SubCell"/>
</dbReference>
<feature type="transmembrane region" description="Helical" evidence="5">
    <location>
        <begin position="75"/>
        <end position="98"/>
    </location>
</feature>
<dbReference type="OrthoDB" id="6126739at2759"/>
<feature type="transmembrane region" description="Helical" evidence="5">
    <location>
        <begin position="135"/>
        <end position="158"/>
    </location>
</feature>
<dbReference type="Pfam" id="PF13903">
    <property type="entry name" value="Claudin_2"/>
    <property type="match status" value="1"/>
</dbReference>
<evidence type="ECO:0000256" key="3">
    <source>
        <dbReference type="ARBA" id="ARBA00022989"/>
    </source>
</evidence>
<dbReference type="Proteomes" id="UP000270296">
    <property type="component" value="Unassembled WGS sequence"/>
</dbReference>
<dbReference type="PANTHER" id="PTHR21215:SF0">
    <property type="entry name" value="LD36024P"/>
    <property type="match status" value="1"/>
</dbReference>
<dbReference type="AlphaFoldDB" id="A0A183IEF5"/>
<evidence type="ECO:0000256" key="2">
    <source>
        <dbReference type="ARBA" id="ARBA00022692"/>
    </source>
</evidence>
<evidence type="ECO:0000256" key="1">
    <source>
        <dbReference type="ARBA" id="ARBA00004141"/>
    </source>
</evidence>
<evidence type="ECO:0000256" key="5">
    <source>
        <dbReference type="SAM" id="Phobius"/>
    </source>
</evidence>
<dbReference type="Gene3D" id="1.20.140.150">
    <property type="match status" value="1"/>
</dbReference>
<sequence>MHGSGTYIDPLGSHCRNIQDYQIPEDAKVVSSYSYPQRTRMHLMRACVAFYIVGLGFLFICLFTGISGCWRRSAMLILVTGILLLFSTLFLAGSIAVWHGVDYLQKEVIGIDASFESIRKLINDNTMIGYGWSYMISWIGIGFILISSILMLAAYRAIREEERDEYDKKRMPYIMPNYYDKTAMMPYTYANYGYPYPTYGYSGAYGPPGNSYYGYLTYAR</sequence>
<accession>A0A183IEF5</accession>
<keyword evidence="2 5" id="KW-0812">Transmembrane</keyword>
<dbReference type="WBParaSite" id="SBAD_0000209901-mRNA-1">
    <property type="protein sequence ID" value="SBAD_0000209901-mRNA-1"/>
    <property type="gene ID" value="SBAD_0000209901"/>
</dbReference>
<evidence type="ECO:0000256" key="4">
    <source>
        <dbReference type="ARBA" id="ARBA00023136"/>
    </source>
</evidence>
<reference evidence="8" key="1">
    <citation type="submission" date="2016-06" db="UniProtKB">
        <authorList>
            <consortium name="WormBaseParasite"/>
        </authorList>
    </citation>
    <scope>IDENTIFICATION</scope>
</reference>
<evidence type="ECO:0000313" key="6">
    <source>
        <dbReference type="EMBL" id="VDO96170.1"/>
    </source>
</evidence>
<keyword evidence="3 5" id="KW-1133">Transmembrane helix</keyword>
<organism evidence="8">
    <name type="scientific">Soboliphyme baturini</name>
    <dbReference type="NCBI Taxonomy" id="241478"/>
    <lineage>
        <taxon>Eukaryota</taxon>
        <taxon>Metazoa</taxon>
        <taxon>Ecdysozoa</taxon>
        <taxon>Nematoda</taxon>
        <taxon>Enoplea</taxon>
        <taxon>Dorylaimia</taxon>
        <taxon>Dioctophymatida</taxon>
        <taxon>Dioctophymatoidea</taxon>
        <taxon>Soboliphymatidae</taxon>
        <taxon>Soboliphyme</taxon>
    </lineage>
</organism>
<keyword evidence="7" id="KW-1185">Reference proteome</keyword>
<evidence type="ECO:0000313" key="8">
    <source>
        <dbReference type="WBParaSite" id="SBAD_0000209901-mRNA-1"/>
    </source>
</evidence>
<protein>
    <submittedName>
        <fullName evidence="8">MARVEL domain-containing protein</fullName>
    </submittedName>
</protein>
<gene>
    <name evidence="6" type="ORF">SBAD_LOCUS1999</name>
</gene>